<keyword evidence="3" id="KW-0547">Nucleotide-binding</keyword>
<keyword evidence="2" id="KW-0813">Transport</keyword>
<comment type="caution">
    <text evidence="7">The sequence shown here is derived from an EMBL/GenBank/DDBJ whole genome shotgun (WGS) entry which is preliminary data.</text>
</comment>
<dbReference type="CDD" id="cd03230">
    <property type="entry name" value="ABC_DR_subfamily_A"/>
    <property type="match status" value="1"/>
</dbReference>
<dbReference type="InterPro" id="IPR003439">
    <property type="entry name" value="ABC_transporter-like_ATP-bd"/>
</dbReference>
<dbReference type="Pfam" id="PF00005">
    <property type="entry name" value="ABC_tran"/>
    <property type="match status" value="1"/>
</dbReference>
<proteinExistence type="predicted"/>
<dbReference type="GO" id="GO:0005886">
    <property type="term" value="C:plasma membrane"/>
    <property type="evidence" value="ECO:0007669"/>
    <property type="project" value="UniProtKB-SubCell"/>
</dbReference>
<gene>
    <name evidence="7" type="ORF">Raf01_77980</name>
</gene>
<evidence type="ECO:0000256" key="2">
    <source>
        <dbReference type="ARBA" id="ARBA00022448"/>
    </source>
</evidence>
<dbReference type="PANTHER" id="PTHR42711:SF18">
    <property type="entry name" value="ABC TRANSPORTER, ATP-BINDING PROTEIN"/>
    <property type="match status" value="1"/>
</dbReference>
<evidence type="ECO:0000259" key="6">
    <source>
        <dbReference type="PROSITE" id="PS50893"/>
    </source>
</evidence>
<dbReference type="InterPro" id="IPR027417">
    <property type="entry name" value="P-loop_NTPase"/>
</dbReference>
<dbReference type="GO" id="GO:0016887">
    <property type="term" value="F:ATP hydrolysis activity"/>
    <property type="evidence" value="ECO:0007669"/>
    <property type="project" value="InterPro"/>
</dbReference>
<keyword evidence="4 7" id="KW-0067">ATP-binding</keyword>
<dbReference type="InterPro" id="IPR003593">
    <property type="entry name" value="AAA+_ATPase"/>
</dbReference>
<evidence type="ECO:0000313" key="7">
    <source>
        <dbReference type="EMBL" id="GIH19626.1"/>
    </source>
</evidence>
<sequence>MTDAVTVSALGRTFTGPGGQSYVALADVDLTVERGETHGLLGPNGAGKTTLVRVLSTVLLPSSGSARVLGHDVVREAKAVRRQIGIVFGGDRGLYGRVSARDNLLFWASLFGLGPRAAKRRASELLEELGLAERANQPVEQYSRGMKQRLHLARGLIGDPQVLFLDEPTVGMDPVAALEFRRIIRDLRATGRTIFLTTHDMAEAEAVCDRISLIDGGRLLLTERTERVGDLLAVGDRIDFTWTDPALIDELRVRADVATVTGHGDLPGRWRLVPADGSSVRDLMKVLLDGGVTTIEAAPPRLEEVYLTLVGSRGLEV</sequence>
<dbReference type="PANTHER" id="PTHR42711">
    <property type="entry name" value="ABC TRANSPORTER ATP-BINDING PROTEIN"/>
    <property type="match status" value="1"/>
</dbReference>
<name>A0A8J3R3W7_9ACTN</name>
<dbReference type="PROSITE" id="PS50893">
    <property type="entry name" value="ABC_TRANSPORTER_2"/>
    <property type="match status" value="1"/>
</dbReference>
<dbReference type="Gene3D" id="3.40.50.300">
    <property type="entry name" value="P-loop containing nucleotide triphosphate hydrolases"/>
    <property type="match status" value="1"/>
</dbReference>
<keyword evidence="8" id="KW-1185">Reference proteome</keyword>
<comment type="subcellular location">
    <subcellularLocation>
        <location evidence="1">Cell membrane</location>
        <topology evidence="1">Peripheral membrane protein</topology>
    </subcellularLocation>
</comment>
<evidence type="ECO:0000256" key="5">
    <source>
        <dbReference type="ARBA" id="ARBA00023251"/>
    </source>
</evidence>
<dbReference type="AlphaFoldDB" id="A0A8J3R3W7"/>
<evidence type="ECO:0000313" key="8">
    <source>
        <dbReference type="Proteomes" id="UP000642748"/>
    </source>
</evidence>
<evidence type="ECO:0000256" key="4">
    <source>
        <dbReference type="ARBA" id="ARBA00022840"/>
    </source>
</evidence>
<evidence type="ECO:0000256" key="1">
    <source>
        <dbReference type="ARBA" id="ARBA00004202"/>
    </source>
</evidence>
<accession>A0A8J3R3W7</accession>
<dbReference type="Proteomes" id="UP000642748">
    <property type="component" value="Unassembled WGS sequence"/>
</dbReference>
<reference evidence="7" key="1">
    <citation type="submission" date="2021-01" db="EMBL/GenBank/DDBJ databases">
        <title>Whole genome shotgun sequence of Rugosimonospora africana NBRC 104875.</title>
        <authorList>
            <person name="Komaki H."/>
            <person name="Tamura T."/>
        </authorList>
    </citation>
    <scope>NUCLEOTIDE SEQUENCE</scope>
    <source>
        <strain evidence="7">NBRC 104875</strain>
    </source>
</reference>
<dbReference type="InterPro" id="IPR050763">
    <property type="entry name" value="ABC_transporter_ATP-binding"/>
</dbReference>
<dbReference type="EMBL" id="BONZ01000083">
    <property type="protein sequence ID" value="GIH19626.1"/>
    <property type="molecule type" value="Genomic_DNA"/>
</dbReference>
<dbReference type="SUPFAM" id="SSF52540">
    <property type="entry name" value="P-loop containing nucleoside triphosphate hydrolases"/>
    <property type="match status" value="1"/>
</dbReference>
<protein>
    <submittedName>
        <fullName evidence="7">Daunorubicin resistance protein DrrA family ABC transporter ATP-binding protein</fullName>
    </submittedName>
</protein>
<keyword evidence="5" id="KW-0046">Antibiotic resistance</keyword>
<dbReference type="GO" id="GO:0046677">
    <property type="term" value="P:response to antibiotic"/>
    <property type="evidence" value="ECO:0007669"/>
    <property type="project" value="UniProtKB-KW"/>
</dbReference>
<feature type="domain" description="ABC transporter" evidence="6">
    <location>
        <begin position="5"/>
        <end position="241"/>
    </location>
</feature>
<dbReference type="GO" id="GO:0005524">
    <property type="term" value="F:ATP binding"/>
    <property type="evidence" value="ECO:0007669"/>
    <property type="project" value="UniProtKB-KW"/>
</dbReference>
<dbReference type="RefSeq" id="WP_203923079.1">
    <property type="nucleotide sequence ID" value="NZ_BONZ01000083.1"/>
</dbReference>
<organism evidence="7 8">
    <name type="scientific">Rugosimonospora africana</name>
    <dbReference type="NCBI Taxonomy" id="556532"/>
    <lineage>
        <taxon>Bacteria</taxon>
        <taxon>Bacillati</taxon>
        <taxon>Actinomycetota</taxon>
        <taxon>Actinomycetes</taxon>
        <taxon>Micromonosporales</taxon>
        <taxon>Micromonosporaceae</taxon>
        <taxon>Rugosimonospora</taxon>
    </lineage>
</organism>
<dbReference type="SMART" id="SM00382">
    <property type="entry name" value="AAA"/>
    <property type="match status" value="1"/>
</dbReference>
<evidence type="ECO:0000256" key="3">
    <source>
        <dbReference type="ARBA" id="ARBA00022741"/>
    </source>
</evidence>